<dbReference type="Proteomes" id="UP000245959">
    <property type="component" value="Unassembled WGS sequence"/>
</dbReference>
<comment type="caution">
    <text evidence="2">The sequence shown here is derived from an EMBL/GenBank/DDBJ whole genome shotgun (WGS) entry which is preliminary data.</text>
</comment>
<dbReference type="EMBL" id="QEKH01000010">
    <property type="protein sequence ID" value="PVY42706.1"/>
    <property type="molecule type" value="Genomic_DNA"/>
</dbReference>
<name>A0A2U1B1Z4_9BACT</name>
<protein>
    <submittedName>
        <fullName evidence="2">Uncharacterized protein</fullName>
    </submittedName>
</protein>
<feature type="compositionally biased region" description="Polar residues" evidence="1">
    <location>
        <begin position="638"/>
        <end position="664"/>
    </location>
</feature>
<evidence type="ECO:0000256" key="1">
    <source>
        <dbReference type="SAM" id="MobiDB-lite"/>
    </source>
</evidence>
<dbReference type="AlphaFoldDB" id="A0A2U1B1Z4"/>
<accession>A0A2U1B1Z4</accession>
<dbReference type="RefSeq" id="WP_133245101.1">
    <property type="nucleotide sequence ID" value="NZ_CABMMC010000064.1"/>
</dbReference>
<sequence length="664" mass="72410">MIDYNVRHEGPLEDSGLYIACDKTDRGAITNVHLRGTAAKVGTYLFLTEAQTWDEGGQYDYLPSSFPAGSGSVPVVVSIYEKFDRGTVIVQDPEVEYLRNPDFLRLLSGGYTGSALGSFTRSGDIWRRTARELINASFNLYEVFDYQVARSGDIWQLSGRRYFSDETPLEFEVLASASAIPGSEIPPSGTWSDGVTFVGDTRYFVEGRGFFDNKGLEGCFQGWDGSFLIADGNGGWQIDGATVFPAELTGGTALPYSPATSEKVGKHTVRDLALESLNLNRLPDAGQLAFATGANGTAGGYWPFYPLHRQIAPPNGTDGVVAPTVSGHFRIKHREETRTASGGDIYTYYASGDSWEHVNASLKEERKNNYTITISPGTLSGASRNGDMLQRLFLYNPEASGDFELDKTYDYDFALKSNGVYNGEPYSSTTTENKTERSEIIEQLSATSDLQLYLGYGRPAAGEKVQIYSTGNGQGGGSWKIRTTKTDKYISDGETLTDETTTEESTVGATGSFAARILGEGVVLPSYRTVTRSNSLRASTDGRHQEDSAWKNVVMEITITHTAMVIYENGRVNQDKSTAVTYIKKVTVTRANGADDVEQIEENTYDMDYEATAYNEAVAEVNVNVDSPESVIPDVSDSGATSGERNGNAQYSETINETESSFSP</sequence>
<gene>
    <name evidence="2" type="ORF">C8D82_11013</name>
</gene>
<feature type="region of interest" description="Disordered" evidence="1">
    <location>
        <begin position="625"/>
        <end position="664"/>
    </location>
</feature>
<reference evidence="2 3" key="1">
    <citation type="submission" date="2018-04" db="EMBL/GenBank/DDBJ databases">
        <title>Genomic Encyclopedia of Type Strains, Phase IV (KMG-IV): sequencing the most valuable type-strain genomes for metagenomic binning, comparative biology and taxonomic classification.</title>
        <authorList>
            <person name="Goeker M."/>
        </authorList>
    </citation>
    <scope>NUCLEOTIDE SEQUENCE [LARGE SCALE GENOMIC DNA]</scope>
    <source>
        <strain evidence="2 3">DSM 14823</strain>
    </source>
</reference>
<proteinExistence type="predicted"/>
<organism evidence="2 3">
    <name type="scientific">Victivallis vadensis</name>
    <dbReference type="NCBI Taxonomy" id="172901"/>
    <lineage>
        <taxon>Bacteria</taxon>
        <taxon>Pseudomonadati</taxon>
        <taxon>Lentisphaerota</taxon>
        <taxon>Lentisphaeria</taxon>
        <taxon>Victivallales</taxon>
        <taxon>Victivallaceae</taxon>
        <taxon>Victivallis</taxon>
    </lineage>
</organism>
<keyword evidence="3" id="KW-1185">Reference proteome</keyword>
<evidence type="ECO:0000313" key="3">
    <source>
        <dbReference type="Proteomes" id="UP000245959"/>
    </source>
</evidence>
<evidence type="ECO:0000313" key="2">
    <source>
        <dbReference type="EMBL" id="PVY42706.1"/>
    </source>
</evidence>
<dbReference type="GeneID" id="78294928"/>